<keyword evidence="13" id="KW-1185">Reference proteome</keyword>
<protein>
    <recommendedName>
        <fullName evidence="11">C2H2-type domain-containing protein</fullName>
    </recommendedName>
</protein>
<dbReference type="FunFam" id="3.30.160.60:FF:000849">
    <property type="entry name" value="Zinc finger protein 408"/>
    <property type="match status" value="1"/>
</dbReference>
<feature type="domain" description="C2H2-type" evidence="11">
    <location>
        <begin position="508"/>
        <end position="535"/>
    </location>
</feature>
<dbReference type="PANTHER" id="PTHR24381:SF390">
    <property type="entry name" value="ZINC FINGER PROTEIN 37 HOMOLOG"/>
    <property type="match status" value="1"/>
</dbReference>
<dbReference type="FunFam" id="3.30.160.60:FF:001437">
    <property type="entry name" value="Zinc finger protein 594"/>
    <property type="match status" value="1"/>
</dbReference>
<dbReference type="InterPro" id="IPR036236">
    <property type="entry name" value="Znf_C2H2_sf"/>
</dbReference>
<evidence type="ECO:0000256" key="4">
    <source>
        <dbReference type="ARBA" id="ARBA00022737"/>
    </source>
</evidence>
<dbReference type="InterPro" id="IPR044412">
    <property type="entry name" value="PRDM17_PR-SET"/>
</dbReference>
<dbReference type="InterPro" id="IPR013087">
    <property type="entry name" value="Znf_C2H2_type"/>
</dbReference>
<dbReference type="SMART" id="SM00355">
    <property type="entry name" value="ZnF_C2H2"/>
    <property type="match status" value="10"/>
</dbReference>
<evidence type="ECO:0000256" key="3">
    <source>
        <dbReference type="ARBA" id="ARBA00022723"/>
    </source>
</evidence>
<dbReference type="GO" id="GO:0005634">
    <property type="term" value="C:nucleus"/>
    <property type="evidence" value="ECO:0007669"/>
    <property type="project" value="UniProtKB-SubCell"/>
</dbReference>
<dbReference type="PROSITE" id="PS50157">
    <property type="entry name" value="ZINC_FINGER_C2H2_2"/>
    <property type="match status" value="10"/>
</dbReference>
<feature type="compositionally biased region" description="Basic and acidic residues" evidence="10">
    <location>
        <begin position="328"/>
        <end position="364"/>
    </location>
</feature>
<evidence type="ECO:0000256" key="8">
    <source>
        <dbReference type="ARBA" id="ARBA00023242"/>
    </source>
</evidence>
<sequence>MYYCHGCDYCLHHLPLSVHAGCMNSSVSFQPVQCTEDAVWQALCSLPRGLALGPSLSQGEGLGLWCVGDHLPAGSFLPPHIHETGDGLLDNQENQTSLLPETVLKWVRFARSSPKHVNVRICNLSGSLHLQVISPIQPGSELLILQEDNGNCTEETEHINETKREPIPSTKTASSDSIPKDSVKSPETGGDELTKPAKEISVSTKSPLSPQPEELVVTPHPKGSSSLGTPEIERTEPVTPEAEAFSPLAPEPEGAKLSLNADSSTATDGTALEQSSAVKTKDTEPADVAHSDDMKEEAVNDNKHVNCSQDGTKCQDSSILLSRSNKGSGRESKTRNTESKKKTTERGKSKLRENKSNVDVDKPKMTTTGKTVKRKCSPTPVKSSDNPAKISRLEGDEEDDNSKDVKKESISKSTKLKAPSERKFHCPDCNKSFSQIGHLRRHSFIHSGHKPFLCTECGKAYCSEESFKAHLLGHQGLRPFKCTLCDKAYGTQRDLKEHAVLHTGQRPYRCEDCGKSFARRPTLRIHRKNYCTPRTDDAKTPLLCTVCNKQLANSCSLRNHMLVHTGEKPYTCPDCGSTFRHKGNLRIHQRLHTGEKPYKCQFCGDSFPQQPELKRHLILHTGEMHLCTVCGKALKDPHTLRAHERLHAGDRPFICQYCGKSYPIATKLRRHLKSHLEEKPFRCHLCGMGYNLQHSLKRHLHSHRDHELKEDSATESVAEHTLVLLQLVEPEGSAENSNRILITDFAESSEAGHSHNTSALLLPLNSEMLEVSAGPNHHGGILQREHGPGIILVPQALGFSTVVEEVEVECHV</sequence>
<feature type="domain" description="C2H2-type" evidence="11">
    <location>
        <begin position="653"/>
        <end position="680"/>
    </location>
</feature>
<feature type="domain" description="C2H2-type" evidence="11">
    <location>
        <begin position="480"/>
        <end position="507"/>
    </location>
</feature>
<comment type="similarity">
    <text evidence="2">Belongs to the krueppel C2H2-type zinc-finger protein family.</text>
</comment>
<dbReference type="AlphaFoldDB" id="A0A2G9SF27"/>
<dbReference type="Gene3D" id="3.30.160.60">
    <property type="entry name" value="Classic Zinc Finger"/>
    <property type="match status" value="9"/>
</dbReference>
<keyword evidence="3" id="KW-0479">Metal-binding</keyword>
<feature type="domain" description="C2H2-type" evidence="11">
    <location>
        <begin position="570"/>
        <end position="597"/>
    </location>
</feature>
<feature type="compositionally biased region" description="Basic and acidic residues" evidence="10">
    <location>
        <begin position="155"/>
        <end position="166"/>
    </location>
</feature>
<feature type="domain" description="C2H2-type" evidence="11">
    <location>
        <begin position="681"/>
        <end position="708"/>
    </location>
</feature>
<dbReference type="FunFam" id="3.30.160.60:FF:001101">
    <property type="entry name" value="Zinc finger protein 408"/>
    <property type="match status" value="1"/>
</dbReference>
<feature type="region of interest" description="Disordered" evidence="10">
    <location>
        <begin position="153"/>
        <end position="418"/>
    </location>
</feature>
<keyword evidence="8" id="KW-0539">Nucleus</keyword>
<proteinExistence type="inferred from homology"/>
<keyword evidence="7" id="KW-0238">DNA-binding</keyword>
<dbReference type="GO" id="GO:0008270">
    <property type="term" value="F:zinc ion binding"/>
    <property type="evidence" value="ECO:0007669"/>
    <property type="project" value="UniProtKB-KW"/>
</dbReference>
<dbReference type="PANTHER" id="PTHR24381">
    <property type="entry name" value="ZINC FINGER PROTEIN"/>
    <property type="match status" value="1"/>
</dbReference>
<accession>A0A2G9SF27</accession>
<evidence type="ECO:0000256" key="10">
    <source>
        <dbReference type="SAM" id="MobiDB-lite"/>
    </source>
</evidence>
<evidence type="ECO:0000256" key="5">
    <source>
        <dbReference type="ARBA" id="ARBA00022771"/>
    </source>
</evidence>
<feature type="domain" description="C2H2-type" evidence="11">
    <location>
        <begin position="598"/>
        <end position="625"/>
    </location>
</feature>
<dbReference type="OrthoDB" id="8117402at2759"/>
<dbReference type="Proteomes" id="UP000228934">
    <property type="component" value="Unassembled WGS sequence"/>
</dbReference>
<feature type="domain" description="C2H2-type" evidence="11">
    <location>
        <begin position="452"/>
        <end position="479"/>
    </location>
</feature>
<dbReference type="Gene3D" id="2.170.270.10">
    <property type="entry name" value="SET domain"/>
    <property type="match status" value="1"/>
</dbReference>
<evidence type="ECO:0000313" key="12">
    <source>
        <dbReference type="EMBL" id="PIO38692.1"/>
    </source>
</evidence>
<reference evidence="13" key="1">
    <citation type="journal article" date="2017" name="Nat. Commun.">
        <title>The North American bullfrog draft genome provides insight into hormonal regulation of long noncoding RNA.</title>
        <authorList>
            <person name="Hammond S.A."/>
            <person name="Warren R.L."/>
            <person name="Vandervalk B.P."/>
            <person name="Kucuk E."/>
            <person name="Khan H."/>
            <person name="Gibb E.A."/>
            <person name="Pandoh P."/>
            <person name="Kirk H."/>
            <person name="Zhao Y."/>
            <person name="Jones M."/>
            <person name="Mungall A.J."/>
            <person name="Coope R."/>
            <person name="Pleasance S."/>
            <person name="Moore R.A."/>
            <person name="Holt R.A."/>
            <person name="Round J.M."/>
            <person name="Ohora S."/>
            <person name="Walle B.V."/>
            <person name="Veldhoen N."/>
            <person name="Helbing C.C."/>
            <person name="Birol I."/>
        </authorList>
    </citation>
    <scope>NUCLEOTIDE SEQUENCE [LARGE SCALE GENOMIC DNA]</scope>
</reference>
<evidence type="ECO:0000259" key="11">
    <source>
        <dbReference type="PROSITE" id="PS50157"/>
    </source>
</evidence>
<dbReference type="GO" id="GO:0000981">
    <property type="term" value="F:DNA-binding transcription factor activity, RNA polymerase II-specific"/>
    <property type="evidence" value="ECO:0007669"/>
    <property type="project" value="TreeGrafter"/>
</dbReference>
<dbReference type="GO" id="GO:0000977">
    <property type="term" value="F:RNA polymerase II transcription regulatory region sequence-specific DNA binding"/>
    <property type="evidence" value="ECO:0007669"/>
    <property type="project" value="TreeGrafter"/>
</dbReference>
<dbReference type="FunFam" id="3.30.160.60:FF:001119">
    <property type="entry name" value="zinc finger protein 408"/>
    <property type="match status" value="1"/>
</dbReference>
<dbReference type="PROSITE" id="PS00028">
    <property type="entry name" value="ZINC_FINGER_C2H2_1"/>
    <property type="match status" value="9"/>
</dbReference>
<feature type="domain" description="C2H2-type" evidence="11">
    <location>
        <begin position="424"/>
        <end position="451"/>
    </location>
</feature>
<feature type="domain" description="C2H2-type" evidence="11">
    <location>
        <begin position="625"/>
        <end position="652"/>
    </location>
</feature>
<organism evidence="12 13">
    <name type="scientific">Aquarana catesbeiana</name>
    <name type="common">American bullfrog</name>
    <name type="synonym">Rana catesbeiana</name>
    <dbReference type="NCBI Taxonomy" id="8400"/>
    <lineage>
        <taxon>Eukaryota</taxon>
        <taxon>Metazoa</taxon>
        <taxon>Chordata</taxon>
        <taxon>Craniata</taxon>
        <taxon>Vertebrata</taxon>
        <taxon>Euteleostomi</taxon>
        <taxon>Amphibia</taxon>
        <taxon>Batrachia</taxon>
        <taxon>Anura</taxon>
        <taxon>Neobatrachia</taxon>
        <taxon>Ranoidea</taxon>
        <taxon>Ranidae</taxon>
        <taxon>Aquarana</taxon>
    </lineage>
</organism>
<comment type="subcellular location">
    <subcellularLocation>
        <location evidence="1">Nucleus</location>
    </subcellularLocation>
</comment>
<feature type="domain" description="C2H2-type" evidence="11">
    <location>
        <begin position="542"/>
        <end position="569"/>
    </location>
</feature>
<dbReference type="Pfam" id="PF00096">
    <property type="entry name" value="zf-C2H2"/>
    <property type="match status" value="7"/>
</dbReference>
<evidence type="ECO:0000256" key="6">
    <source>
        <dbReference type="ARBA" id="ARBA00022833"/>
    </source>
</evidence>
<keyword evidence="6" id="KW-0862">Zinc</keyword>
<dbReference type="EMBL" id="KV924959">
    <property type="protein sequence ID" value="PIO38692.1"/>
    <property type="molecule type" value="Genomic_DNA"/>
</dbReference>
<dbReference type="CDD" id="cd10520">
    <property type="entry name" value="PR-SET_PRDM17"/>
    <property type="match status" value="1"/>
</dbReference>
<keyword evidence="4" id="KW-0677">Repeat</keyword>
<keyword evidence="5 9" id="KW-0863">Zinc-finger</keyword>
<dbReference type="FunFam" id="3.30.160.60:FF:002343">
    <property type="entry name" value="Zinc finger protein 33A"/>
    <property type="match status" value="1"/>
</dbReference>
<evidence type="ECO:0000256" key="9">
    <source>
        <dbReference type="PROSITE-ProRule" id="PRU00042"/>
    </source>
</evidence>
<evidence type="ECO:0000256" key="2">
    <source>
        <dbReference type="ARBA" id="ARBA00006991"/>
    </source>
</evidence>
<evidence type="ECO:0000256" key="7">
    <source>
        <dbReference type="ARBA" id="ARBA00023125"/>
    </source>
</evidence>
<feature type="compositionally biased region" description="Polar residues" evidence="10">
    <location>
        <begin position="305"/>
        <end position="327"/>
    </location>
</feature>
<feature type="compositionally biased region" description="Basic and acidic residues" evidence="10">
    <location>
        <begin position="279"/>
        <end position="304"/>
    </location>
</feature>
<gene>
    <name evidence="12" type="ORF">AB205_0219040</name>
</gene>
<dbReference type="FunFam" id="3.30.160.60:FF:001136">
    <property type="entry name" value="Zinc finger protein 408"/>
    <property type="match status" value="1"/>
</dbReference>
<dbReference type="InterPro" id="IPR046341">
    <property type="entry name" value="SET_dom_sf"/>
</dbReference>
<feature type="compositionally biased region" description="Polar residues" evidence="10">
    <location>
        <begin position="260"/>
        <end position="278"/>
    </location>
</feature>
<evidence type="ECO:0000313" key="13">
    <source>
        <dbReference type="Proteomes" id="UP000228934"/>
    </source>
</evidence>
<evidence type="ECO:0000256" key="1">
    <source>
        <dbReference type="ARBA" id="ARBA00004123"/>
    </source>
</evidence>
<dbReference type="SUPFAM" id="SSF57667">
    <property type="entry name" value="beta-beta-alpha zinc fingers"/>
    <property type="match status" value="5"/>
</dbReference>
<name>A0A2G9SF27_AQUCT</name>